<dbReference type="GeneID" id="11510424"/>
<proteinExistence type="predicted"/>
<feature type="region of interest" description="Disordered" evidence="1">
    <location>
        <begin position="114"/>
        <end position="152"/>
    </location>
</feature>
<sequence>MQQHTARGVPGSKVCDGYTGSVPASLPNLYRYGSPDLSAAQTPAAVLPCGAGPDYEFLQLHEAWGFDTPAIGSSEVQSNVWAEAGRQAAGRQEAGVSTYPVACVNSLPAEIAYSRRTGPDSNCGPAPFPGEQAQRGLDDRWWFHGEEASTQD</sequence>
<dbReference type="AlphaFoldDB" id="G2Q9B5"/>
<evidence type="ECO:0000313" key="2">
    <source>
        <dbReference type="EMBL" id="AEO56374.1"/>
    </source>
</evidence>
<organism evidence="2 3">
    <name type="scientific">Thermothelomyces thermophilus (strain ATCC 42464 / BCRC 31852 / DSM 1799)</name>
    <name type="common">Sporotrichum thermophile</name>
    <dbReference type="NCBI Taxonomy" id="573729"/>
    <lineage>
        <taxon>Eukaryota</taxon>
        <taxon>Fungi</taxon>
        <taxon>Dikarya</taxon>
        <taxon>Ascomycota</taxon>
        <taxon>Pezizomycotina</taxon>
        <taxon>Sordariomycetes</taxon>
        <taxon>Sordariomycetidae</taxon>
        <taxon>Sordariales</taxon>
        <taxon>Chaetomiaceae</taxon>
        <taxon>Thermothelomyces</taxon>
    </lineage>
</organism>
<name>G2Q9B5_THET4</name>
<dbReference type="HOGENOM" id="CLU_1723587_0_0_1"/>
<dbReference type="Proteomes" id="UP000007322">
    <property type="component" value="Chromosome 2"/>
</dbReference>
<evidence type="ECO:0000313" key="3">
    <source>
        <dbReference type="Proteomes" id="UP000007322"/>
    </source>
</evidence>
<dbReference type="EMBL" id="CP003003">
    <property type="protein sequence ID" value="AEO56374.1"/>
    <property type="molecule type" value="Genomic_DNA"/>
</dbReference>
<dbReference type="KEGG" id="mtm:MYCTH_2301214"/>
<protein>
    <submittedName>
        <fullName evidence="2">Uncharacterized protein</fullName>
    </submittedName>
</protein>
<dbReference type="RefSeq" id="XP_003661619.1">
    <property type="nucleotide sequence ID" value="XM_003661571.1"/>
</dbReference>
<gene>
    <name evidence="2" type="ORF">MYCTH_2301214</name>
</gene>
<feature type="compositionally biased region" description="Basic and acidic residues" evidence="1">
    <location>
        <begin position="136"/>
        <end position="152"/>
    </location>
</feature>
<accession>G2Q9B5</accession>
<reference evidence="2 3" key="1">
    <citation type="journal article" date="2011" name="Nat. Biotechnol.">
        <title>Comparative genomic analysis of the thermophilic biomass-degrading fungi Myceliophthora thermophila and Thielavia terrestris.</title>
        <authorList>
            <person name="Berka R.M."/>
            <person name="Grigoriev I.V."/>
            <person name="Otillar R."/>
            <person name="Salamov A."/>
            <person name="Grimwood J."/>
            <person name="Reid I."/>
            <person name="Ishmael N."/>
            <person name="John T."/>
            <person name="Darmond C."/>
            <person name="Moisan M.-C."/>
            <person name="Henrissat B."/>
            <person name="Coutinho P.M."/>
            <person name="Lombard V."/>
            <person name="Natvig D.O."/>
            <person name="Lindquist E."/>
            <person name="Schmutz J."/>
            <person name="Lucas S."/>
            <person name="Harris P."/>
            <person name="Powlowski J."/>
            <person name="Bellemare A."/>
            <person name="Taylor D."/>
            <person name="Butler G."/>
            <person name="de Vries R.P."/>
            <person name="Allijn I.E."/>
            <person name="van den Brink J."/>
            <person name="Ushinsky S."/>
            <person name="Storms R."/>
            <person name="Powell A.J."/>
            <person name="Paulsen I.T."/>
            <person name="Elbourne L.D.H."/>
            <person name="Baker S.E."/>
            <person name="Magnuson J."/>
            <person name="LaBoissiere S."/>
            <person name="Clutterbuck A.J."/>
            <person name="Martinez D."/>
            <person name="Wogulis M."/>
            <person name="de Leon A.L."/>
            <person name="Rey M.W."/>
            <person name="Tsang A."/>
        </authorList>
    </citation>
    <scope>NUCLEOTIDE SEQUENCE [LARGE SCALE GENOMIC DNA]</scope>
    <source>
        <strain evidence="3">ATCC 42464 / BCRC 31852 / DSM 1799</strain>
    </source>
</reference>
<dbReference type="VEuPathDB" id="FungiDB:MYCTH_2301214"/>
<evidence type="ECO:0000256" key="1">
    <source>
        <dbReference type="SAM" id="MobiDB-lite"/>
    </source>
</evidence>
<keyword evidence="3" id="KW-1185">Reference proteome</keyword>
<dbReference type="InParanoid" id="G2Q9B5"/>